<gene>
    <name evidence="4" type="ORF">F4827_001164</name>
</gene>
<dbReference type="EMBL" id="JACHBW010000002">
    <property type="protein sequence ID" value="MBB6101338.1"/>
    <property type="molecule type" value="Genomic_DNA"/>
</dbReference>
<comment type="caution">
    <text evidence="4">The sequence shown here is derived from an EMBL/GenBank/DDBJ whole genome shotgun (WGS) entry which is preliminary data.</text>
</comment>
<evidence type="ECO:0000259" key="1">
    <source>
        <dbReference type="Pfam" id="PF05658"/>
    </source>
</evidence>
<proteinExistence type="predicted"/>
<evidence type="ECO:0000259" key="3">
    <source>
        <dbReference type="Pfam" id="PF13018"/>
    </source>
</evidence>
<feature type="domain" description="Trimeric autotransporter adhesin YadA-like stalk" evidence="2">
    <location>
        <begin position="248"/>
        <end position="291"/>
    </location>
</feature>
<evidence type="ECO:0000259" key="2">
    <source>
        <dbReference type="Pfam" id="PF05662"/>
    </source>
</evidence>
<dbReference type="Pfam" id="PF13018">
    <property type="entry name" value="ESPR"/>
    <property type="match status" value="1"/>
</dbReference>
<protein>
    <submittedName>
        <fullName evidence="4">Autotransporter adhesin</fullName>
    </submittedName>
</protein>
<dbReference type="RefSeq" id="WP_260184424.1">
    <property type="nucleotide sequence ID" value="NZ_JACHBW010000002.1"/>
</dbReference>
<feature type="domain" description="Trimeric autotransporter adhesin YadA-like stalk" evidence="2">
    <location>
        <begin position="451"/>
        <end position="493"/>
    </location>
</feature>
<reference evidence="4 5" key="1">
    <citation type="submission" date="2020-08" db="EMBL/GenBank/DDBJ databases">
        <title>Above-ground endophytic microbial communities from plants in different locations in the United States.</title>
        <authorList>
            <person name="Frank C."/>
        </authorList>
    </citation>
    <scope>NUCLEOTIDE SEQUENCE [LARGE SCALE GENOMIC DNA]</scope>
    <source>
        <strain evidence="4 5">WP4_2_2</strain>
    </source>
</reference>
<dbReference type="AlphaFoldDB" id="A0A7W9WS45"/>
<feature type="domain" description="Trimeric autotransporter adhesin YadA-like head" evidence="1">
    <location>
        <begin position="183"/>
        <end position="209"/>
    </location>
</feature>
<dbReference type="InterPro" id="IPR011049">
    <property type="entry name" value="Serralysin-like_metalloprot_C"/>
</dbReference>
<dbReference type="InterPro" id="IPR008640">
    <property type="entry name" value="Adhesin_Head_dom"/>
</dbReference>
<evidence type="ECO:0000313" key="5">
    <source>
        <dbReference type="Proteomes" id="UP000571554"/>
    </source>
</evidence>
<feature type="domain" description="Trimeric autotransporter adhesin YadA-like stalk" evidence="2">
    <location>
        <begin position="368"/>
        <end position="409"/>
    </location>
</feature>
<feature type="domain" description="ESPR" evidence="3">
    <location>
        <begin position="1"/>
        <end position="47"/>
    </location>
</feature>
<dbReference type="Proteomes" id="UP000571554">
    <property type="component" value="Unassembled WGS sequence"/>
</dbReference>
<dbReference type="GO" id="GO:0019867">
    <property type="term" value="C:outer membrane"/>
    <property type="evidence" value="ECO:0007669"/>
    <property type="project" value="InterPro"/>
</dbReference>
<accession>A0A7W9WS45</accession>
<name>A0A7W9WS45_9BURK</name>
<evidence type="ECO:0000313" key="4">
    <source>
        <dbReference type="EMBL" id="MBB6101338.1"/>
    </source>
</evidence>
<dbReference type="Gene3D" id="2.150.10.10">
    <property type="entry name" value="Serralysin-like metalloprotease, C-terminal"/>
    <property type="match status" value="2"/>
</dbReference>
<feature type="domain" description="Trimeric autotransporter adhesin YadA-like head" evidence="1">
    <location>
        <begin position="105"/>
        <end position="125"/>
    </location>
</feature>
<keyword evidence="5" id="KW-1185">Reference proteome</keyword>
<dbReference type="CDD" id="cd12820">
    <property type="entry name" value="LbR_YadA-like"/>
    <property type="match status" value="1"/>
</dbReference>
<feature type="domain" description="Trimeric autotransporter adhesin YadA-like head" evidence="1">
    <location>
        <begin position="155"/>
        <end position="181"/>
    </location>
</feature>
<sequence>MNKAYRSVWNESTQTWVAAQENAMGRGKRSSSKAVVALNAAVLLGVGALAASEANAGTVSDGTNAVISDSFSGTCAGAPSATETTNGGSSFAMGCAAYAYGNNVMAFGSQATASGSGATAFGSNTRALNSGAVAFGVQSLASGTFSAVVGSWSSATGNYSTALGQWAKSSANAAVAIGYQAVASASNGIAIGSSAAASTANSVALGNNAVTGTAVNVSSGVIGGTTYNYAGATPTGVVSVGSAGQEHQITNVAAGQVTALSTDAVNGSQLYATNTQVTTNASNITTLQGQVTTLQGNVTTLQGNVTTLQGNVTTLQSQVTTLQGNVTTMNGQITNIQGKLADAVLYDSSSHNSVTLGGSGASAPVGLHNVANGQLNATSTDAVNGSQLYATNTNVSNLAGSVTNLAGNVTSMQGDITNINGKLNDAVLYDSSSHNSVTLGGSGASAPVGLHNVANGQLNATSTDAVNGSQLYATNTNVSNLAGSVTNLAGNVTTINGQITNMQGQLADAVLYDSSSHNSVTLGGSGASAPVGLHNVANGQLTATSTDAVNGSQLYATNTTVSNLAGSVTNLA</sequence>
<feature type="non-terminal residue" evidence="4">
    <location>
        <position position="572"/>
    </location>
</feature>
<organism evidence="4 5">
    <name type="scientific">Paraburkholderia bannensis</name>
    <dbReference type="NCBI Taxonomy" id="765414"/>
    <lineage>
        <taxon>Bacteria</taxon>
        <taxon>Pseudomonadati</taxon>
        <taxon>Pseudomonadota</taxon>
        <taxon>Betaproteobacteria</taxon>
        <taxon>Burkholderiales</taxon>
        <taxon>Burkholderiaceae</taxon>
        <taxon>Paraburkholderia</taxon>
    </lineage>
</organism>
<dbReference type="Pfam" id="PF05662">
    <property type="entry name" value="YadA_stalk"/>
    <property type="match status" value="4"/>
</dbReference>
<dbReference type="InterPro" id="IPR008635">
    <property type="entry name" value="Coiled_stalk_dom"/>
</dbReference>
<dbReference type="SUPFAM" id="SSF101967">
    <property type="entry name" value="Adhesin YadA, collagen-binding domain"/>
    <property type="match status" value="1"/>
</dbReference>
<dbReference type="Pfam" id="PF05658">
    <property type="entry name" value="YadA_head"/>
    <property type="match status" value="4"/>
</dbReference>
<feature type="domain" description="Trimeric autotransporter adhesin YadA-like stalk" evidence="2">
    <location>
        <begin position="534"/>
        <end position="570"/>
    </location>
</feature>
<feature type="domain" description="Trimeric autotransporter adhesin YadA-like head" evidence="1">
    <location>
        <begin position="131"/>
        <end position="150"/>
    </location>
</feature>
<dbReference type="InterPro" id="IPR024973">
    <property type="entry name" value="ESPR"/>
</dbReference>
<dbReference type="Gene3D" id="1.20.5.170">
    <property type="match status" value="4"/>
</dbReference>